<reference evidence="3 4" key="1">
    <citation type="submission" date="2016-10" db="EMBL/GenBank/DDBJ databases">
        <authorList>
            <person name="de Groot N.N."/>
        </authorList>
    </citation>
    <scope>NUCLEOTIDE SEQUENCE [LARGE SCALE GENOMIC DNA]</scope>
    <source>
        <strain evidence="3 4">CGMCC 1.10434</strain>
    </source>
</reference>
<organism evidence="3 4">
    <name type="scientific">Amphibacillus marinus</name>
    <dbReference type="NCBI Taxonomy" id="872970"/>
    <lineage>
        <taxon>Bacteria</taxon>
        <taxon>Bacillati</taxon>
        <taxon>Bacillota</taxon>
        <taxon>Bacilli</taxon>
        <taxon>Bacillales</taxon>
        <taxon>Bacillaceae</taxon>
        <taxon>Amphibacillus</taxon>
    </lineage>
</organism>
<keyword evidence="2" id="KW-0378">Hydrolase</keyword>
<keyword evidence="2" id="KW-0203">Cytokinin biosynthesis</keyword>
<dbReference type="OrthoDB" id="9801098at2"/>
<dbReference type="InterPro" id="IPR005269">
    <property type="entry name" value="LOG"/>
</dbReference>
<keyword evidence="4" id="KW-1185">Reference proteome</keyword>
<dbReference type="STRING" id="872970.SAMN04488134_11435"/>
<dbReference type="EMBL" id="FODJ01000014">
    <property type="protein sequence ID" value="SEO84574.1"/>
    <property type="molecule type" value="Genomic_DNA"/>
</dbReference>
<accession>A0A1H8T1V5</accession>
<dbReference type="GO" id="GO:0016799">
    <property type="term" value="F:hydrolase activity, hydrolyzing N-glycosyl compounds"/>
    <property type="evidence" value="ECO:0007669"/>
    <property type="project" value="TreeGrafter"/>
</dbReference>
<protein>
    <recommendedName>
        <fullName evidence="2">Cytokinin riboside 5'-monophosphate phosphoribohydrolase</fullName>
        <ecNumber evidence="2">3.2.2.n1</ecNumber>
    </recommendedName>
</protein>
<dbReference type="PANTHER" id="PTHR31223">
    <property type="entry name" value="LOG FAMILY PROTEIN YJL055W"/>
    <property type="match status" value="1"/>
</dbReference>
<dbReference type="EC" id="3.2.2.n1" evidence="2"/>
<dbReference type="NCBIfam" id="TIGR00730">
    <property type="entry name" value="Rossman fold protein, TIGR00730 family"/>
    <property type="match status" value="1"/>
</dbReference>
<dbReference type="GO" id="GO:0009691">
    <property type="term" value="P:cytokinin biosynthetic process"/>
    <property type="evidence" value="ECO:0007669"/>
    <property type="project" value="UniProtKB-UniRule"/>
</dbReference>
<dbReference type="Gene3D" id="3.40.50.450">
    <property type="match status" value="1"/>
</dbReference>
<comment type="similarity">
    <text evidence="1 2">Belongs to the LOG family.</text>
</comment>
<evidence type="ECO:0000313" key="4">
    <source>
        <dbReference type="Proteomes" id="UP000199300"/>
    </source>
</evidence>
<dbReference type="Proteomes" id="UP000199300">
    <property type="component" value="Unassembled WGS sequence"/>
</dbReference>
<dbReference type="AlphaFoldDB" id="A0A1H8T1V5"/>
<name>A0A1H8T1V5_9BACI</name>
<evidence type="ECO:0000313" key="3">
    <source>
        <dbReference type="EMBL" id="SEO84574.1"/>
    </source>
</evidence>
<dbReference type="GO" id="GO:0005829">
    <property type="term" value="C:cytosol"/>
    <property type="evidence" value="ECO:0007669"/>
    <property type="project" value="TreeGrafter"/>
</dbReference>
<sequence>MNIVVYCGASIGNNTIYKSAAEELAKWIADNNHRLIYGGGKVGLMGILANKVIEYGGEVTGIIPTFLVDRELSHDNLTNLVIVNSMSERKNKMIELGDCYIALPGGPGTLEEISEVISWARIGQHSNPCILFNKGGYYDNLQRFFDDMINSAFLSELDRKYTLFSNSTQEIEDFINNYVSPQPRSY</sequence>
<dbReference type="RefSeq" id="WP_091500005.1">
    <property type="nucleotide sequence ID" value="NZ_FODJ01000014.1"/>
</dbReference>
<dbReference type="PANTHER" id="PTHR31223:SF70">
    <property type="entry name" value="LOG FAMILY PROTEIN YJL055W"/>
    <property type="match status" value="1"/>
</dbReference>
<evidence type="ECO:0000256" key="2">
    <source>
        <dbReference type="RuleBase" id="RU363015"/>
    </source>
</evidence>
<dbReference type="Pfam" id="PF03641">
    <property type="entry name" value="Lysine_decarbox"/>
    <property type="match status" value="1"/>
</dbReference>
<proteinExistence type="inferred from homology"/>
<dbReference type="InterPro" id="IPR031100">
    <property type="entry name" value="LOG_fam"/>
</dbReference>
<dbReference type="SUPFAM" id="SSF102405">
    <property type="entry name" value="MCP/YpsA-like"/>
    <property type="match status" value="1"/>
</dbReference>
<evidence type="ECO:0000256" key="1">
    <source>
        <dbReference type="ARBA" id="ARBA00006763"/>
    </source>
</evidence>
<gene>
    <name evidence="3" type="ORF">SAMN04488134_11435</name>
</gene>